<sequence length="40" mass="4805">MHPTDPVLFTGKLWSKYIISYLLCNIYIINGRERLQLKEH</sequence>
<dbReference type="AlphaFoldDB" id="A0A0E9T2I7"/>
<protein>
    <submittedName>
        <fullName evidence="1">Uncharacterized protein</fullName>
    </submittedName>
</protein>
<accession>A0A0E9T2I7</accession>
<reference evidence="1" key="1">
    <citation type="submission" date="2014-11" db="EMBL/GenBank/DDBJ databases">
        <authorList>
            <person name="Amaro Gonzalez C."/>
        </authorList>
    </citation>
    <scope>NUCLEOTIDE SEQUENCE</scope>
</reference>
<organism evidence="1">
    <name type="scientific">Anguilla anguilla</name>
    <name type="common">European freshwater eel</name>
    <name type="synonym">Muraena anguilla</name>
    <dbReference type="NCBI Taxonomy" id="7936"/>
    <lineage>
        <taxon>Eukaryota</taxon>
        <taxon>Metazoa</taxon>
        <taxon>Chordata</taxon>
        <taxon>Craniata</taxon>
        <taxon>Vertebrata</taxon>
        <taxon>Euteleostomi</taxon>
        <taxon>Actinopterygii</taxon>
        <taxon>Neopterygii</taxon>
        <taxon>Teleostei</taxon>
        <taxon>Anguilliformes</taxon>
        <taxon>Anguillidae</taxon>
        <taxon>Anguilla</taxon>
    </lineage>
</organism>
<dbReference type="EMBL" id="GBXM01061689">
    <property type="protein sequence ID" value="JAH46888.1"/>
    <property type="molecule type" value="Transcribed_RNA"/>
</dbReference>
<proteinExistence type="predicted"/>
<name>A0A0E9T2I7_ANGAN</name>
<reference evidence="1" key="2">
    <citation type="journal article" date="2015" name="Fish Shellfish Immunol.">
        <title>Early steps in the European eel (Anguilla anguilla)-Vibrio vulnificus interaction in the gills: Role of the RtxA13 toxin.</title>
        <authorList>
            <person name="Callol A."/>
            <person name="Pajuelo D."/>
            <person name="Ebbesson L."/>
            <person name="Teles M."/>
            <person name="MacKenzie S."/>
            <person name="Amaro C."/>
        </authorList>
    </citation>
    <scope>NUCLEOTIDE SEQUENCE</scope>
</reference>
<evidence type="ECO:0000313" key="1">
    <source>
        <dbReference type="EMBL" id="JAH46888.1"/>
    </source>
</evidence>